<evidence type="ECO:0008006" key="4">
    <source>
        <dbReference type="Google" id="ProtNLM"/>
    </source>
</evidence>
<feature type="signal peptide" evidence="1">
    <location>
        <begin position="1"/>
        <end position="21"/>
    </location>
</feature>
<keyword evidence="1" id="KW-0732">Signal</keyword>
<evidence type="ECO:0000256" key="1">
    <source>
        <dbReference type="SAM" id="SignalP"/>
    </source>
</evidence>
<dbReference type="InterPro" id="IPR018696">
    <property type="entry name" value="DUF2195"/>
</dbReference>
<name>A0A2T5PE30_9PSED</name>
<keyword evidence="3" id="KW-1185">Reference proteome</keyword>
<feature type="chain" id="PRO_5015501161" description="DUF2195 domain-containing protein" evidence="1">
    <location>
        <begin position="22"/>
        <end position="123"/>
    </location>
</feature>
<gene>
    <name evidence="2" type="ORF">DBO85_02615</name>
</gene>
<dbReference type="AlphaFoldDB" id="A0A2T5PE30"/>
<sequence length="123" mass="13067">MSTAHRALLAVLLSSAPSVFADGAAPLRLFNSLAPCVEIDRLRLLPGNPPQLSGRIQQRRHRGECGCVSAVMAYQLSAKNAPGELLAYGRFMPPADGQLLIDLPGALDLSQASRVRFTCAGPE</sequence>
<dbReference type="Pfam" id="PF09961">
    <property type="entry name" value="DUF2195"/>
    <property type="match status" value="1"/>
</dbReference>
<evidence type="ECO:0000313" key="3">
    <source>
        <dbReference type="Proteomes" id="UP000244064"/>
    </source>
</evidence>
<proteinExistence type="predicted"/>
<reference evidence="2 3" key="1">
    <citation type="submission" date="2018-04" db="EMBL/GenBank/DDBJ databases">
        <title>Pseudomonas sp. nov., isolated from mangrove soil.</title>
        <authorList>
            <person name="Chen C."/>
        </authorList>
    </citation>
    <scope>NUCLEOTIDE SEQUENCE [LARGE SCALE GENOMIC DNA]</scope>
    <source>
        <strain evidence="2 3">TC-11</strain>
    </source>
</reference>
<dbReference type="RefSeq" id="WP_108105026.1">
    <property type="nucleotide sequence ID" value="NZ_QASN01000003.1"/>
</dbReference>
<dbReference type="EMBL" id="QASN01000003">
    <property type="protein sequence ID" value="PTU75992.1"/>
    <property type="molecule type" value="Genomic_DNA"/>
</dbReference>
<dbReference type="Proteomes" id="UP000244064">
    <property type="component" value="Unassembled WGS sequence"/>
</dbReference>
<evidence type="ECO:0000313" key="2">
    <source>
        <dbReference type="EMBL" id="PTU75992.1"/>
    </source>
</evidence>
<protein>
    <recommendedName>
        <fullName evidence="4">DUF2195 domain-containing protein</fullName>
    </recommendedName>
</protein>
<accession>A0A2T5PE30</accession>
<comment type="caution">
    <text evidence="2">The sequence shown here is derived from an EMBL/GenBank/DDBJ whole genome shotgun (WGS) entry which is preliminary data.</text>
</comment>
<organism evidence="2 3">
    <name type="scientific">Pseudomonas mangrovi</name>
    <dbReference type="NCBI Taxonomy" id="2161748"/>
    <lineage>
        <taxon>Bacteria</taxon>
        <taxon>Pseudomonadati</taxon>
        <taxon>Pseudomonadota</taxon>
        <taxon>Gammaproteobacteria</taxon>
        <taxon>Pseudomonadales</taxon>
        <taxon>Pseudomonadaceae</taxon>
        <taxon>Pseudomonas</taxon>
    </lineage>
</organism>